<dbReference type="GO" id="GO:0006508">
    <property type="term" value="P:proteolysis"/>
    <property type="evidence" value="ECO:0007669"/>
    <property type="project" value="InterPro"/>
</dbReference>
<organism evidence="3 4">
    <name type="scientific">Vibrio ezurae NBRC 102218</name>
    <dbReference type="NCBI Taxonomy" id="1219080"/>
    <lineage>
        <taxon>Bacteria</taxon>
        <taxon>Pseudomonadati</taxon>
        <taxon>Pseudomonadota</taxon>
        <taxon>Gammaproteobacteria</taxon>
        <taxon>Vibrionales</taxon>
        <taxon>Vibrionaceae</taxon>
        <taxon>Vibrio</taxon>
    </lineage>
</organism>
<dbReference type="InterPro" id="IPR000667">
    <property type="entry name" value="Peptidase_S13"/>
</dbReference>
<comment type="caution">
    <text evidence="3">The sequence shown here is derived from an EMBL/GenBank/DDBJ whole genome shotgun (WGS) entry which is preliminary data.</text>
</comment>
<keyword evidence="3" id="KW-0121">Carboxypeptidase</keyword>
<evidence type="ECO:0000256" key="2">
    <source>
        <dbReference type="ARBA" id="ARBA00022801"/>
    </source>
</evidence>
<dbReference type="PANTHER" id="PTHR30023">
    <property type="entry name" value="D-ALANYL-D-ALANINE CARBOXYPEPTIDASE"/>
    <property type="match status" value="1"/>
</dbReference>
<reference evidence="3 4" key="1">
    <citation type="submission" date="2013-09" db="EMBL/GenBank/DDBJ databases">
        <title>Whole genome shotgun sequence of Vibrio ezurae NBRC 102218.</title>
        <authorList>
            <person name="Yoshida I."/>
            <person name="Hosoyama A."/>
            <person name="Numata M."/>
            <person name="Hashimoto M."/>
            <person name="Hosoyama Y."/>
            <person name="Tsuchikane K."/>
            <person name="Noguchi M."/>
            <person name="Hirakata S."/>
            <person name="Ichikawa N."/>
            <person name="Ohji S."/>
            <person name="Yamazoe A."/>
            <person name="Fujita N."/>
        </authorList>
    </citation>
    <scope>NUCLEOTIDE SEQUENCE [LARGE SCALE GENOMIC DNA]</scope>
    <source>
        <strain evidence="3 4">NBRC 102218</strain>
    </source>
</reference>
<dbReference type="PANTHER" id="PTHR30023:SF0">
    <property type="entry name" value="PENICILLIN-SENSITIVE CARBOXYPEPTIDASE A"/>
    <property type="match status" value="1"/>
</dbReference>
<dbReference type="AlphaFoldDB" id="U3AXJ3"/>
<dbReference type="MEROPS" id="S13.001"/>
<sequence length="471" mass="51843">MFILFLQPNAFTKNSMRALTLLLLCGVTFVASASISTPYEVLPTGHLSSVIVMQNGAVESSHNADQLLPPASTLKLVTALAAKLHWKDGYQFSTGLYKQGQDYSLRFAGDPSLTRRDLESLLSHLKQQTITGNLYLDGSVFDGYDRGVGWPWDVLGVCYAAPASALSLEGNCVQASLKTLANGGTSVFVPQYQPITVKSTVTAVTKEEKQHSYCDLNLSTAPNNSYVLSGCLVHRNKPLPLKFAVQSPSLYLKKTILAIFEQQGTKLKGKIKLQNMDDNAVLVAEHKSKPLDDMLQFMLHKSNNLYADNITKQLGADFYGEHGSFNSGTSAIREILKEEAKIDLGNSVLEDGSGLSRNNRVSPKIMMQIMQFIKAHNQQLHLIELMPTSGLDGTLKYRPSMQDVHIKGHIKGKSGSLFGSHNMVGYSYNDQGKISHTFVQYVSNYHPAPAEKGTEPAITRFEKAFYQSLIE</sequence>
<dbReference type="Pfam" id="PF02113">
    <property type="entry name" value="Peptidase_S13"/>
    <property type="match status" value="1"/>
</dbReference>
<accession>U3AXJ3</accession>
<evidence type="ECO:0000313" key="4">
    <source>
        <dbReference type="Proteomes" id="UP000016562"/>
    </source>
</evidence>
<gene>
    <name evidence="3" type="primary">dacB</name>
    <name evidence="3" type="ORF">VEZ01S_02_00510</name>
</gene>
<proteinExistence type="inferred from homology"/>
<evidence type="ECO:0000256" key="1">
    <source>
        <dbReference type="ARBA" id="ARBA00006096"/>
    </source>
</evidence>
<dbReference type="Gene3D" id="3.50.80.20">
    <property type="entry name" value="D-Ala-D-Ala carboxypeptidase C, peptidase S13"/>
    <property type="match status" value="1"/>
</dbReference>
<dbReference type="eggNOG" id="COG2027">
    <property type="taxonomic scope" value="Bacteria"/>
</dbReference>
<dbReference type="EMBL" id="BATM01000002">
    <property type="protein sequence ID" value="GAD78470.1"/>
    <property type="molecule type" value="Genomic_DNA"/>
</dbReference>
<dbReference type="Gene3D" id="3.40.710.10">
    <property type="entry name" value="DD-peptidase/beta-lactamase superfamily"/>
    <property type="match status" value="1"/>
</dbReference>
<dbReference type="GO" id="GO:0004185">
    <property type="term" value="F:serine-type carboxypeptidase activity"/>
    <property type="evidence" value="ECO:0007669"/>
    <property type="project" value="InterPro"/>
</dbReference>
<keyword evidence="2" id="KW-0378">Hydrolase</keyword>
<dbReference type="STRING" id="1219080.VEZ01S_02_00510"/>
<protein>
    <submittedName>
        <fullName evidence="3">D-alanyl-D-alanine carboxypeptidase DacB</fullName>
    </submittedName>
</protein>
<keyword evidence="3" id="KW-0645">Protease</keyword>
<dbReference type="Proteomes" id="UP000016562">
    <property type="component" value="Unassembled WGS sequence"/>
</dbReference>
<name>U3AXJ3_9VIBR</name>
<dbReference type="PRINTS" id="PR00922">
    <property type="entry name" value="DADACBPTASE3"/>
</dbReference>
<dbReference type="NCBIfam" id="TIGR00666">
    <property type="entry name" value="PBP4"/>
    <property type="match status" value="1"/>
</dbReference>
<dbReference type="InterPro" id="IPR012338">
    <property type="entry name" value="Beta-lactam/transpept-like"/>
</dbReference>
<dbReference type="GO" id="GO:0000270">
    <property type="term" value="P:peptidoglycan metabolic process"/>
    <property type="evidence" value="ECO:0007669"/>
    <property type="project" value="TreeGrafter"/>
</dbReference>
<evidence type="ECO:0000313" key="3">
    <source>
        <dbReference type="EMBL" id="GAD78470.1"/>
    </source>
</evidence>
<keyword evidence="4" id="KW-1185">Reference proteome</keyword>
<dbReference type="SUPFAM" id="SSF56601">
    <property type="entry name" value="beta-lactamase/transpeptidase-like"/>
    <property type="match status" value="1"/>
</dbReference>
<comment type="similarity">
    <text evidence="1">Belongs to the peptidase S13 family.</text>
</comment>